<organism evidence="10 11">
    <name type="scientific">Maudiozyma exigua</name>
    <name type="common">Yeast</name>
    <name type="synonym">Kazachstania exigua</name>
    <dbReference type="NCBI Taxonomy" id="34358"/>
    <lineage>
        <taxon>Eukaryota</taxon>
        <taxon>Fungi</taxon>
        <taxon>Dikarya</taxon>
        <taxon>Ascomycota</taxon>
        <taxon>Saccharomycotina</taxon>
        <taxon>Saccharomycetes</taxon>
        <taxon>Saccharomycetales</taxon>
        <taxon>Saccharomycetaceae</taxon>
        <taxon>Maudiozyma</taxon>
    </lineage>
</organism>
<evidence type="ECO:0000256" key="2">
    <source>
        <dbReference type="ARBA" id="ARBA00004496"/>
    </source>
</evidence>
<keyword evidence="5" id="KW-0678">Repressor</keyword>
<evidence type="ECO:0000256" key="5">
    <source>
        <dbReference type="ARBA" id="ARBA00022491"/>
    </source>
</evidence>
<evidence type="ECO:0000256" key="1">
    <source>
        <dbReference type="ARBA" id="ARBA00004123"/>
    </source>
</evidence>
<evidence type="ECO:0000256" key="9">
    <source>
        <dbReference type="SAM" id="MobiDB-lite"/>
    </source>
</evidence>
<evidence type="ECO:0000256" key="6">
    <source>
        <dbReference type="ARBA" id="ARBA00023015"/>
    </source>
</evidence>
<evidence type="ECO:0000256" key="3">
    <source>
        <dbReference type="ARBA" id="ARBA00006922"/>
    </source>
</evidence>
<accession>A0A9P6W566</accession>
<dbReference type="OrthoDB" id="4061338at2759"/>
<reference evidence="10 11" key="1">
    <citation type="submission" date="2020-11" db="EMBL/GenBank/DDBJ databases">
        <title>Kefir isolates.</title>
        <authorList>
            <person name="Marcisauskas S."/>
            <person name="Kim Y."/>
            <person name="Blasche S."/>
        </authorList>
    </citation>
    <scope>NUCLEOTIDE SEQUENCE [LARGE SCALE GENOMIC DNA]</scope>
    <source>
        <strain evidence="10 11">OG2</strain>
    </source>
</reference>
<dbReference type="EMBL" id="PUHR01000122">
    <property type="protein sequence ID" value="KAG0664282.1"/>
    <property type="molecule type" value="Genomic_DNA"/>
</dbReference>
<evidence type="ECO:0000313" key="10">
    <source>
        <dbReference type="EMBL" id="KAG0664282.1"/>
    </source>
</evidence>
<keyword evidence="4" id="KW-0963">Cytoplasm</keyword>
<dbReference type="GO" id="GO:0005634">
    <property type="term" value="C:nucleus"/>
    <property type="evidence" value="ECO:0007669"/>
    <property type="project" value="UniProtKB-SubCell"/>
</dbReference>
<sequence>MSLQNYRFPLSDYSNSRMNKLEMIGSNFLATANNTTTTAATATKSMTTLPSIQSLINRTNTIDEHPYRQRTVINNTNRHSHLPLLGAEPLLIRSQSLPIHPIKNYSDISKRLKVRLQFAYYKYKTQQSDIKFADLKRQYNTPIERKQKNKNRKSSKRRKLVVSQGNYRTPSKKEVSLKKQMLQQNDETFSKSYNTCVDSSIPTTINNQRVHNDTTIVNMMTTPIRDQEKINLLTKQQQTPLSVKAAKSLMHLFTSSNQF</sequence>
<gene>
    <name evidence="10" type="primary">NRM1</name>
    <name evidence="10" type="ORF">C6P45_000656</name>
</gene>
<dbReference type="AlphaFoldDB" id="A0A9P6W566"/>
<comment type="subcellular location">
    <subcellularLocation>
        <location evidence="2">Cytoplasm</location>
    </subcellularLocation>
    <subcellularLocation>
        <location evidence="1">Nucleus</location>
    </subcellularLocation>
</comment>
<dbReference type="InterPro" id="IPR013734">
    <property type="entry name" value="TF_Nrm1/Whi5"/>
</dbReference>
<name>A0A9P6W566_MAUEX</name>
<comment type="caution">
    <text evidence="10">The sequence shown here is derived from an EMBL/GenBank/DDBJ whole genome shotgun (WGS) entry which is preliminary data.</text>
</comment>
<evidence type="ECO:0000256" key="8">
    <source>
        <dbReference type="ARBA" id="ARBA00023242"/>
    </source>
</evidence>
<protein>
    <submittedName>
        <fullName evidence="10">Transcription factor nrm1</fullName>
    </submittedName>
</protein>
<keyword evidence="11" id="KW-1185">Reference proteome</keyword>
<evidence type="ECO:0000313" key="11">
    <source>
        <dbReference type="Proteomes" id="UP000750334"/>
    </source>
</evidence>
<dbReference type="Proteomes" id="UP000750334">
    <property type="component" value="Unassembled WGS sequence"/>
</dbReference>
<evidence type="ECO:0000256" key="7">
    <source>
        <dbReference type="ARBA" id="ARBA00023163"/>
    </source>
</evidence>
<evidence type="ECO:0000256" key="4">
    <source>
        <dbReference type="ARBA" id="ARBA00022490"/>
    </source>
</evidence>
<feature type="compositionally biased region" description="Basic residues" evidence="9">
    <location>
        <begin position="147"/>
        <end position="160"/>
    </location>
</feature>
<proteinExistence type="inferred from homology"/>
<keyword evidence="8" id="KW-0539">Nucleus</keyword>
<dbReference type="GO" id="GO:0005737">
    <property type="term" value="C:cytoplasm"/>
    <property type="evidence" value="ECO:0007669"/>
    <property type="project" value="UniProtKB-SubCell"/>
</dbReference>
<dbReference type="Pfam" id="PF08528">
    <property type="entry name" value="Whi5"/>
    <property type="match status" value="1"/>
</dbReference>
<keyword evidence="7" id="KW-0804">Transcription</keyword>
<feature type="region of interest" description="Disordered" evidence="9">
    <location>
        <begin position="141"/>
        <end position="170"/>
    </location>
</feature>
<keyword evidence="6" id="KW-0805">Transcription regulation</keyword>
<comment type="similarity">
    <text evidence="3">Belongs to the WHI5/NRM1 family.</text>
</comment>